<evidence type="ECO:0000259" key="2">
    <source>
        <dbReference type="Pfam" id="PF00535"/>
    </source>
</evidence>
<feature type="region of interest" description="Disordered" evidence="1">
    <location>
        <begin position="1"/>
        <end position="45"/>
    </location>
</feature>
<dbReference type="PANTHER" id="PTHR43685:SF2">
    <property type="entry name" value="GLYCOSYLTRANSFERASE 2-LIKE DOMAIN-CONTAINING PROTEIN"/>
    <property type="match status" value="1"/>
</dbReference>
<dbReference type="GO" id="GO:0044010">
    <property type="term" value="P:single-species biofilm formation"/>
    <property type="evidence" value="ECO:0007669"/>
    <property type="project" value="TreeGrafter"/>
</dbReference>
<feature type="domain" description="Glycosyltransferase 2-like" evidence="2">
    <location>
        <begin position="340"/>
        <end position="447"/>
    </location>
</feature>
<feature type="compositionally biased region" description="Low complexity" evidence="1">
    <location>
        <begin position="223"/>
        <end position="233"/>
    </location>
</feature>
<proteinExistence type="predicted"/>
<dbReference type="InterPro" id="IPR001173">
    <property type="entry name" value="Glyco_trans_2-like"/>
</dbReference>
<dbReference type="Proteomes" id="UP000292347">
    <property type="component" value="Unassembled WGS sequence"/>
</dbReference>
<dbReference type="EMBL" id="SDPT01000002">
    <property type="protein sequence ID" value="RXZ32296.1"/>
    <property type="molecule type" value="Genomic_DNA"/>
</dbReference>
<sequence length="635" mass="66504">MADGGARGSARTGFRGEHPVPVGRPQSPPAAAPGTGHGRDPARGGTRAVLLHGRGAFAYGRNAARCGARTAALPACHLRRAGAVDRGCWYREKLGTGCGDAVARAGPVGSGRRDAPGQTVQPGRDRDARRCRDLQRADPDRGEPGAYGDTPGRAVPAHPRAGGRASVCDRDGAVQALLRQREPAHARPASGTRLRSTGLRPQCRGAATARPGSGDAAADRPPHAGAAGAGAPAPADPDRGRDRLCRRLQPLLDRSAGRRLAMAAVPGRRHRAGRHRAGRSGPQPCRPSPAGGRAPGVAAGAGAGHRGAGRHGRAPWGAHPPAPALFLHRSARGMSDMRISVIIPARDRADKLARALASVTAQTESPREILVVDDGSCPEEAARTAELVAATPATRLLRQERSTGAAAARNLAARQAAGDVLAFLDSDDWWLPHRLASHRAALAAPGAVLSYNRAQLTRSGAGTGRGTVGRAPPARWPLRVAVAGWNFVGSCSSVCVRTDAFRAVGGFDPELPSCQDWELWLRLSQRGRFAFLAEPLTFQDVGPHPRITTSAQAVEAGHALVHRRAAAMASSAAEQRYVAAEHLWTLAEIESRFERTRAALPYMLRSLLRCPTARALKRAPALALRAISGTGGGWA</sequence>
<feature type="compositionally biased region" description="Basic residues" evidence="1">
    <location>
        <begin position="267"/>
        <end position="278"/>
    </location>
</feature>
<keyword evidence="3" id="KW-0808">Transferase</keyword>
<reference evidence="3 4" key="1">
    <citation type="submission" date="2019-01" db="EMBL/GenBank/DDBJ databases">
        <title>Sphingomonas mucosissima sp. nov. and Sphingomonas desiccabilis sp. nov., from biological soil crusts in the Colorado Plateau, USA.</title>
        <authorList>
            <person name="Zhu D."/>
        </authorList>
    </citation>
    <scope>NUCLEOTIDE SEQUENCE [LARGE SCALE GENOMIC DNA]</scope>
    <source>
        <strain evidence="3 4">CP1D</strain>
    </source>
</reference>
<dbReference type="GO" id="GO:0016740">
    <property type="term" value="F:transferase activity"/>
    <property type="evidence" value="ECO:0007669"/>
    <property type="project" value="UniProtKB-KW"/>
</dbReference>
<protein>
    <submittedName>
        <fullName evidence="3">Glycosyltransferase family 2 protein</fullName>
    </submittedName>
</protein>
<dbReference type="Pfam" id="PF00535">
    <property type="entry name" value="Glycos_transf_2"/>
    <property type="match status" value="1"/>
</dbReference>
<dbReference type="CDD" id="cd00761">
    <property type="entry name" value="Glyco_tranf_GTA_type"/>
    <property type="match status" value="1"/>
</dbReference>
<comment type="caution">
    <text evidence="3">The sequence shown here is derived from an EMBL/GenBank/DDBJ whole genome shotgun (WGS) entry which is preliminary data.</text>
</comment>
<dbReference type="OrthoDB" id="9807795at2"/>
<evidence type="ECO:0000313" key="4">
    <source>
        <dbReference type="Proteomes" id="UP000292347"/>
    </source>
</evidence>
<keyword evidence="4" id="KW-1185">Reference proteome</keyword>
<feature type="region of interest" description="Disordered" evidence="1">
    <location>
        <begin position="103"/>
        <end position="166"/>
    </location>
</feature>
<accession>A0A4Q2IR66</accession>
<organism evidence="3 4">
    <name type="scientific">Sphingomonas desiccabilis</name>
    <dbReference type="NCBI Taxonomy" id="429134"/>
    <lineage>
        <taxon>Bacteria</taxon>
        <taxon>Pseudomonadati</taxon>
        <taxon>Pseudomonadota</taxon>
        <taxon>Alphaproteobacteria</taxon>
        <taxon>Sphingomonadales</taxon>
        <taxon>Sphingomonadaceae</taxon>
        <taxon>Sphingomonas</taxon>
    </lineage>
</organism>
<evidence type="ECO:0000313" key="3">
    <source>
        <dbReference type="EMBL" id="RXZ32296.1"/>
    </source>
</evidence>
<evidence type="ECO:0000256" key="1">
    <source>
        <dbReference type="SAM" id="MobiDB-lite"/>
    </source>
</evidence>
<feature type="compositionally biased region" description="Basic and acidic residues" evidence="1">
    <location>
        <begin position="236"/>
        <end position="245"/>
    </location>
</feature>
<dbReference type="AlphaFoldDB" id="A0A4Q2IR66"/>
<gene>
    <name evidence="3" type="ORF">EO081_13120</name>
</gene>
<dbReference type="Gene3D" id="3.90.550.10">
    <property type="entry name" value="Spore Coat Polysaccharide Biosynthesis Protein SpsA, Chain A"/>
    <property type="match status" value="1"/>
</dbReference>
<dbReference type="InterPro" id="IPR050834">
    <property type="entry name" value="Glycosyltransf_2"/>
</dbReference>
<dbReference type="InterPro" id="IPR029044">
    <property type="entry name" value="Nucleotide-diphossugar_trans"/>
</dbReference>
<name>A0A4Q2IR66_9SPHN</name>
<dbReference type="PANTHER" id="PTHR43685">
    <property type="entry name" value="GLYCOSYLTRANSFERASE"/>
    <property type="match status" value="1"/>
</dbReference>
<feature type="compositionally biased region" description="Low complexity" evidence="1">
    <location>
        <begin position="289"/>
        <end position="298"/>
    </location>
</feature>
<dbReference type="SUPFAM" id="SSF53448">
    <property type="entry name" value="Nucleotide-diphospho-sugar transferases"/>
    <property type="match status" value="1"/>
</dbReference>
<feature type="compositionally biased region" description="Basic and acidic residues" evidence="1">
    <location>
        <begin position="123"/>
        <end position="143"/>
    </location>
</feature>
<feature type="region of interest" description="Disordered" evidence="1">
    <location>
        <begin position="178"/>
        <end position="316"/>
    </location>
</feature>